<proteinExistence type="predicted"/>
<evidence type="ECO:0000256" key="1">
    <source>
        <dbReference type="SAM" id="SignalP"/>
    </source>
</evidence>
<dbReference type="Pfam" id="PF18540">
    <property type="entry name" value="DUF5626"/>
    <property type="match status" value="1"/>
</dbReference>
<reference evidence="3" key="1">
    <citation type="submission" date="2023-05" db="EMBL/GenBank/DDBJ databases">
        <title>[olsenella] sp. nov., isolated from a pig farm feces dump.</title>
        <authorList>
            <person name="Chang Y.-H."/>
        </authorList>
    </citation>
    <scope>NUCLEOTIDE SEQUENCE</scope>
    <source>
        <strain evidence="3">YH-ols2217</strain>
    </source>
</reference>
<evidence type="ECO:0000259" key="2">
    <source>
        <dbReference type="Pfam" id="PF18540"/>
    </source>
</evidence>
<name>A0ABT6ZHK7_9ACTN</name>
<sequence>MSTLRTRCHKKLRIALGLVVFAVCLCLATPAQAKTLSATFDLETLQPQSKTFVLEDGTKGELGISPVVYPAFFDMGSGKHTYTVYWNTGTLNTSFKIDIDNYRITRGYDKTFSGIFTRVSQEFSNKTPKKYTLNTVFSGAVGGITVTQTQLLTGEIVSKDLQTYVTYA</sequence>
<dbReference type="EMBL" id="JASJEX010000001">
    <property type="protein sequence ID" value="MDJ1128519.1"/>
    <property type="molecule type" value="Genomic_DNA"/>
</dbReference>
<protein>
    <submittedName>
        <fullName evidence="3">DUF5626 family protein</fullName>
    </submittedName>
</protein>
<keyword evidence="4" id="KW-1185">Reference proteome</keyword>
<feature type="signal peptide" evidence="1">
    <location>
        <begin position="1"/>
        <end position="33"/>
    </location>
</feature>
<feature type="domain" description="DUF5626" evidence="2">
    <location>
        <begin position="41"/>
        <end position="162"/>
    </location>
</feature>
<evidence type="ECO:0000313" key="4">
    <source>
        <dbReference type="Proteomes" id="UP001431693"/>
    </source>
</evidence>
<dbReference type="InterPro" id="IPR040491">
    <property type="entry name" value="DUF5626"/>
</dbReference>
<dbReference type="Gene3D" id="2.60.40.3860">
    <property type="match status" value="1"/>
</dbReference>
<evidence type="ECO:0000313" key="3">
    <source>
        <dbReference type="EMBL" id="MDJ1128519.1"/>
    </source>
</evidence>
<organism evidence="3 4">
    <name type="scientific">Kribbibacterium absianum</name>
    <dbReference type="NCBI Taxonomy" id="3044210"/>
    <lineage>
        <taxon>Bacteria</taxon>
        <taxon>Bacillati</taxon>
        <taxon>Actinomycetota</taxon>
        <taxon>Coriobacteriia</taxon>
        <taxon>Coriobacteriales</taxon>
        <taxon>Kribbibacteriaceae</taxon>
        <taxon>Kribbibacterium</taxon>
    </lineage>
</organism>
<dbReference type="RefSeq" id="WP_283712163.1">
    <property type="nucleotide sequence ID" value="NZ_JASJEW010000001.1"/>
</dbReference>
<keyword evidence="1" id="KW-0732">Signal</keyword>
<accession>A0ABT6ZHK7</accession>
<dbReference type="Proteomes" id="UP001431693">
    <property type="component" value="Unassembled WGS sequence"/>
</dbReference>
<gene>
    <name evidence="3" type="ORF">QJ043_00240</name>
</gene>
<comment type="caution">
    <text evidence="3">The sequence shown here is derived from an EMBL/GenBank/DDBJ whole genome shotgun (WGS) entry which is preliminary data.</text>
</comment>
<feature type="chain" id="PRO_5046863103" evidence="1">
    <location>
        <begin position="34"/>
        <end position="168"/>
    </location>
</feature>